<dbReference type="OMA" id="MFFTTFT"/>
<dbReference type="RefSeq" id="XP_006694504.1">
    <property type="nucleotide sequence ID" value="XM_006694441.1"/>
</dbReference>
<evidence type="ECO:0000313" key="6">
    <source>
        <dbReference type="EMBL" id="EGS19619.1"/>
    </source>
</evidence>
<dbReference type="Pfam" id="PF05648">
    <property type="entry name" value="PEX11"/>
    <property type="match status" value="1"/>
</dbReference>
<dbReference type="GeneID" id="18258136"/>
<dbReference type="EMBL" id="GL988043">
    <property type="protein sequence ID" value="EGS19619.1"/>
    <property type="molecule type" value="Genomic_DNA"/>
</dbReference>
<reference evidence="6 7" key="1">
    <citation type="journal article" date="2011" name="Cell">
        <title>Insight into structure and assembly of the nuclear pore complex by utilizing the genome of a eukaryotic thermophile.</title>
        <authorList>
            <person name="Amlacher S."/>
            <person name="Sarges P."/>
            <person name="Flemming D."/>
            <person name="van Noort V."/>
            <person name="Kunze R."/>
            <person name="Devos D.P."/>
            <person name="Arumugam M."/>
            <person name="Bork P."/>
            <person name="Hurt E."/>
        </authorList>
    </citation>
    <scope>NUCLEOTIDE SEQUENCE [LARGE SCALE GENOMIC DNA]</scope>
    <source>
        <strain evidence="7">DSM 1495 / CBS 144.50 / IMI 039719</strain>
    </source>
</reference>
<keyword evidence="7" id="KW-1185">Reference proteome</keyword>
<evidence type="ECO:0000256" key="1">
    <source>
        <dbReference type="ARBA" id="ARBA00022593"/>
    </source>
</evidence>
<evidence type="ECO:0000256" key="4">
    <source>
        <dbReference type="ARBA" id="ARBA00046271"/>
    </source>
</evidence>
<accession>G0SA47</accession>
<dbReference type="Proteomes" id="UP000008066">
    <property type="component" value="Unassembled WGS sequence"/>
</dbReference>
<dbReference type="GO" id="GO:0005778">
    <property type="term" value="C:peroxisomal membrane"/>
    <property type="evidence" value="ECO:0007669"/>
    <property type="project" value="UniProtKB-SubCell"/>
</dbReference>
<dbReference type="OrthoDB" id="3636394at2759"/>
<evidence type="ECO:0000256" key="2">
    <source>
        <dbReference type="ARBA" id="ARBA00023136"/>
    </source>
</evidence>
<keyword evidence="5" id="KW-1133">Transmembrane helix</keyword>
<dbReference type="HOGENOM" id="CLU_049216_1_0_1"/>
<sequence>MTAIQVTTLEQFSRFSTDAYGIERLLRGLHAIAMVLAAYYALIPPLSPPLSLFHLPPQYVLHALASKLGFIRRPFRLFRFLEAFTNAYESFRDSPSSLGDSNTSLLATGTWVLDILSQSFMAVYLLLESATFPDLLMLEAGAEAFFGRKETERIIAESQKWWFVALATGVLAGVGRLWLLRGAVRVGKRKGGKDGDEEKKKEWEESVIRQKKWKIVRKMAADVMDLSVPGSIIGWVPVSQGTVGFLMFWSTVLTALEVWERCGREIAEAKAGLLKEKSA</sequence>
<name>G0SA47_CHATD</name>
<keyword evidence="2 5" id="KW-0472">Membrane</keyword>
<evidence type="ECO:0000313" key="7">
    <source>
        <dbReference type="Proteomes" id="UP000008066"/>
    </source>
</evidence>
<dbReference type="eggNOG" id="ENOG502SS81">
    <property type="taxonomic scope" value="Eukaryota"/>
</dbReference>
<dbReference type="KEGG" id="cthr:CTHT_0040980"/>
<protein>
    <submittedName>
        <fullName evidence="6">Uncharacterized protein</fullName>
    </submittedName>
</protein>
<feature type="transmembrane region" description="Helical" evidence="5">
    <location>
        <begin position="161"/>
        <end position="180"/>
    </location>
</feature>
<comment type="subcellular location">
    <subcellularLocation>
        <location evidence="4">Peroxisome membrane</location>
    </subcellularLocation>
</comment>
<dbReference type="PANTHER" id="PTHR12652">
    <property type="entry name" value="PEROXISOMAL BIOGENESIS FACTOR 11"/>
    <property type="match status" value="1"/>
</dbReference>
<dbReference type="PANTHER" id="PTHR12652:SF23">
    <property type="entry name" value="MICROBODY (PEROXISOME) PROLIFERATION PROTEIN PEROXIN 11B (EUROFUNG)"/>
    <property type="match status" value="1"/>
</dbReference>
<dbReference type="InterPro" id="IPR008733">
    <property type="entry name" value="PEX11"/>
</dbReference>
<evidence type="ECO:0000256" key="3">
    <source>
        <dbReference type="ARBA" id="ARBA00023140"/>
    </source>
</evidence>
<keyword evidence="1" id="KW-0962">Peroxisome biogenesis</keyword>
<organism evidence="7">
    <name type="scientific">Chaetomium thermophilum (strain DSM 1495 / CBS 144.50 / IMI 039719)</name>
    <name type="common">Thermochaetoides thermophila</name>
    <dbReference type="NCBI Taxonomy" id="759272"/>
    <lineage>
        <taxon>Eukaryota</taxon>
        <taxon>Fungi</taxon>
        <taxon>Dikarya</taxon>
        <taxon>Ascomycota</taxon>
        <taxon>Pezizomycotina</taxon>
        <taxon>Sordariomycetes</taxon>
        <taxon>Sordariomycetidae</taxon>
        <taxon>Sordariales</taxon>
        <taxon>Chaetomiaceae</taxon>
        <taxon>Thermochaetoides</taxon>
    </lineage>
</organism>
<proteinExistence type="predicted"/>
<keyword evidence="3" id="KW-0576">Peroxisome</keyword>
<feature type="transmembrane region" description="Helical" evidence="5">
    <location>
        <begin position="25"/>
        <end position="43"/>
    </location>
</feature>
<dbReference type="GO" id="GO:0016559">
    <property type="term" value="P:peroxisome fission"/>
    <property type="evidence" value="ECO:0007669"/>
    <property type="project" value="InterPro"/>
</dbReference>
<keyword evidence="5" id="KW-0812">Transmembrane</keyword>
<evidence type="ECO:0000256" key="5">
    <source>
        <dbReference type="SAM" id="Phobius"/>
    </source>
</evidence>
<dbReference type="AlphaFoldDB" id="G0SA47"/>
<gene>
    <name evidence="6" type="ORF">CTHT_0040980</name>
</gene>